<feature type="transmembrane region" description="Helical" evidence="1">
    <location>
        <begin position="261"/>
        <end position="283"/>
    </location>
</feature>
<keyword evidence="1" id="KW-0472">Membrane</keyword>
<feature type="signal peptide" evidence="2">
    <location>
        <begin position="1"/>
        <end position="38"/>
    </location>
</feature>
<evidence type="ECO:0000313" key="4">
    <source>
        <dbReference type="Proteomes" id="UP001302676"/>
    </source>
</evidence>
<feature type="chain" id="PRO_5043026661" description="Gpi-anchored protein" evidence="2">
    <location>
        <begin position="39"/>
        <end position="284"/>
    </location>
</feature>
<organism evidence="3 4">
    <name type="scientific">Dichotomopilus funicola</name>
    <dbReference type="NCBI Taxonomy" id="1934379"/>
    <lineage>
        <taxon>Eukaryota</taxon>
        <taxon>Fungi</taxon>
        <taxon>Dikarya</taxon>
        <taxon>Ascomycota</taxon>
        <taxon>Pezizomycotina</taxon>
        <taxon>Sordariomycetes</taxon>
        <taxon>Sordariomycetidae</taxon>
        <taxon>Sordariales</taxon>
        <taxon>Chaetomiaceae</taxon>
        <taxon>Dichotomopilus</taxon>
    </lineage>
</organism>
<protein>
    <recommendedName>
        <fullName evidence="5">Gpi-anchored protein</fullName>
    </recommendedName>
</protein>
<evidence type="ECO:0008006" key="5">
    <source>
        <dbReference type="Google" id="ProtNLM"/>
    </source>
</evidence>
<sequence>MDTGRSPPYVRASAASNGSRPLLLLLLTLAAWPSSVCARVQQPFQPVQTAAPAAVRAAVPPAHAVAFAKRQECLTNFFSCADQGAVFNGVCCQNGQRCALDEANSPACCPFNAVCTGTAPATFVTPNPADATTAVSFVPNSFFSFPYIATSFANPGHCSAAVSQCSANFAACTAQLGSDSGNGGGYAVTVVVPGGGGTTVAPANGISVDAAAVTSICNSLSIEACSGLQPSMCTRSGTAADGFYFGTGGGNAGARPTPPPAAVAMACAGLAGAVAAGAAGMVML</sequence>
<dbReference type="PANTHER" id="PTHR39599:SF1">
    <property type="entry name" value="GPI-ANCHORED PROTEIN (EUROFUNG)"/>
    <property type="match status" value="1"/>
</dbReference>
<proteinExistence type="predicted"/>
<keyword evidence="4" id="KW-1185">Reference proteome</keyword>
<keyword evidence="1" id="KW-1133">Transmembrane helix</keyword>
<evidence type="ECO:0000256" key="1">
    <source>
        <dbReference type="SAM" id="Phobius"/>
    </source>
</evidence>
<dbReference type="GeneID" id="87816941"/>
<dbReference type="EMBL" id="MU853575">
    <property type="protein sequence ID" value="KAK4144634.1"/>
    <property type="molecule type" value="Genomic_DNA"/>
</dbReference>
<evidence type="ECO:0000256" key="2">
    <source>
        <dbReference type="SAM" id="SignalP"/>
    </source>
</evidence>
<reference evidence="3" key="2">
    <citation type="submission" date="2023-05" db="EMBL/GenBank/DDBJ databases">
        <authorList>
            <consortium name="Lawrence Berkeley National Laboratory"/>
            <person name="Steindorff A."/>
            <person name="Hensen N."/>
            <person name="Bonometti L."/>
            <person name="Westerberg I."/>
            <person name="Brannstrom I.O."/>
            <person name="Guillou S."/>
            <person name="Cros-Aarteil S."/>
            <person name="Calhoun S."/>
            <person name="Haridas S."/>
            <person name="Kuo A."/>
            <person name="Mondo S."/>
            <person name="Pangilinan J."/>
            <person name="Riley R."/>
            <person name="Labutti K."/>
            <person name="Andreopoulos B."/>
            <person name="Lipzen A."/>
            <person name="Chen C."/>
            <person name="Yanf M."/>
            <person name="Daum C."/>
            <person name="Ng V."/>
            <person name="Clum A."/>
            <person name="Ohm R."/>
            <person name="Martin F."/>
            <person name="Silar P."/>
            <person name="Natvig D."/>
            <person name="Lalanne C."/>
            <person name="Gautier V."/>
            <person name="Ament-Velasquez S.L."/>
            <person name="Kruys A."/>
            <person name="Hutchinson M.I."/>
            <person name="Powell A.J."/>
            <person name="Barry K."/>
            <person name="Miller A.N."/>
            <person name="Grigoriev I.V."/>
            <person name="Debuchy R."/>
            <person name="Gladieux P."/>
            <person name="Thoren M.H."/>
            <person name="Johannesson H."/>
        </authorList>
    </citation>
    <scope>NUCLEOTIDE SEQUENCE</scope>
    <source>
        <strain evidence="3">CBS 141.50</strain>
    </source>
</reference>
<keyword evidence="1" id="KW-0812">Transmembrane</keyword>
<reference evidence="3" key="1">
    <citation type="journal article" date="2023" name="Mol. Phylogenet. Evol.">
        <title>Genome-scale phylogeny and comparative genomics of the fungal order Sordariales.</title>
        <authorList>
            <person name="Hensen N."/>
            <person name="Bonometti L."/>
            <person name="Westerberg I."/>
            <person name="Brannstrom I.O."/>
            <person name="Guillou S."/>
            <person name="Cros-Aarteil S."/>
            <person name="Calhoun S."/>
            <person name="Haridas S."/>
            <person name="Kuo A."/>
            <person name="Mondo S."/>
            <person name="Pangilinan J."/>
            <person name="Riley R."/>
            <person name="LaButti K."/>
            <person name="Andreopoulos B."/>
            <person name="Lipzen A."/>
            <person name="Chen C."/>
            <person name="Yan M."/>
            <person name="Daum C."/>
            <person name="Ng V."/>
            <person name="Clum A."/>
            <person name="Steindorff A."/>
            <person name="Ohm R.A."/>
            <person name="Martin F."/>
            <person name="Silar P."/>
            <person name="Natvig D.O."/>
            <person name="Lalanne C."/>
            <person name="Gautier V."/>
            <person name="Ament-Velasquez S.L."/>
            <person name="Kruys A."/>
            <person name="Hutchinson M.I."/>
            <person name="Powell A.J."/>
            <person name="Barry K."/>
            <person name="Miller A.N."/>
            <person name="Grigoriev I.V."/>
            <person name="Debuchy R."/>
            <person name="Gladieux P."/>
            <person name="Hiltunen Thoren M."/>
            <person name="Johannesson H."/>
        </authorList>
    </citation>
    <scope>NUCLEOTIDE SEQUENCE</scope>
    <source>
        <strain evidence="3">CBS 141.50</strain>
    </source>
</reference>
<keyword evidence="2" id="KW-0732">Signal</keyword>
<comment type="caution">
    <text evidence="3">The sequence shown here is derived from an EMBL/GenBank/DDBJ whole genome shotgun (WGS) entry which is preliminary data.</text>
</comment>
<dbReference type="PANTHER" id="PTHR39599">
    <property type="entry name" value="GPI-ANCHORED PROTEIN (EUROFUNG)-RELATED-RELATED"/>
    <property type="match status" value="1"/>
</dbReference>
<dbReference type="AlphaFoldDB" id="A0AAN6V540"/>
<accession>A0AAN6V540</accession>
<dbReference type="Proteomes" id="UP001302676">
    <property type="component" value="Unassembled WGS sequence"/>
</dbReference>
<name>A0AAN6V540_9PEZI</name>
<gene>
    <name evidence="3" type="ORF">C8A04DRAFT_27570</name>
</gene>
<evidence type="ECO:0000313" key="3">
    <source>
        <dbReference type="EMBL" id="KAK4144634.1"/>
    </source>
</evidence>
<dbReference type="RefSeq" id="XP_062638005.1">
    <property type="nucleotide sequence ID" value="XM_062780328.1"/>
</dbReference>